<feature type="compositionally biased region" description="Basic and acidic residues" evidence="2">
    <location>
        <begin position="619"/>
        <end position="636"/>
    </location>
</feature>
<sequence length="1062" mass="117404">MPDMVSLPQLLDLSLGTPEVGAVNFNNLHKLLLEIINKLDLAGHPVPISLTEAKKGPRGSKLSLSDKINQDAEELIGKIKTNTPLTDLWQHMQVTKRVESNEDGIKTAMALIEKLVKDMDQLKSENQELRQKLDKIDMDDINKQLKRLDQLSDEMKKMSELTNKLNDVDSHKQQLLDLQRRLDALPLAEEIVTWPGLEDALKGVKGEFAAYRPESRARLNVDQNELRPDTAASGSSIDNSLGSKKSHPASRPRSTSSDGPSIGLVDVLEKLGTVDTRHEELKKRVEDLEQQMKNKANKEDISLDLPEDLLEQINDMQNRLTQLDELRAKFEVLLSDVPQIDDFTPPPRGDKTRASIALNSMDVFDFPRQSVTSDVISTLISSKAALDSHTQDSNKLLIDNKFKNMDFEPNDALKHLKPDNSQKETPNLPELKKNNSKVKQLNAQTASISSISSIPDLSVRSSNGVQGAEQQVLTNHKSTSHDSILPTSSGNAKSSKTKLKSNHSSISSFQTGQAQPLSINPVLSGNGVAESHLDEQKADFSKDKAAQPKTHSPAVLGADKSHLDEQKADFSKDKAAQPKTHSSAVLGADKSHLDEQKADFSKDKAAQAKTHSPAVLGADRSHLDDHKADFSKDKASQPKTHSPAVLGADKSGHTKSKSAQKDNLIKLIKPSNSAKQPKDISHKKPPSSASALKSSQSNVSHQQAWSDTNLENPPSSQYESQLNDSHLEERVEQTEDDDKVALKSSLSSRKSSRSKKAKKAIIQGDLGKTSTLPISVSSHSVASANAAESLNEVSDLTAGLSALNASTQPLPDQHAPPSHPPPSRQSALRFSVTEWPTSTRGSIADAPPKFMRTLREVMFDDYMPEIHALKSRVYKLEEGMPKFQYPLEVKKSPTPVFNLLPSDDDEKLTDLLKHFNDHYNDVNQRLANMEHTLHSFIYSNGVAIAEKASKLEKEKADKESMEAELDTKADKSQVDGKLNRSLFDSTVADLQKMIDDLLSKLHAYEDAWKQAHSKVEEDVDGKIDRTELDRLKAYIDRKLRDLNTKIKITRRCLTPSVKMLPD</sequence>
<feature type="region of interest" description="Disordered" evidence="2">
    <location>
        <begin position="474"/>
        <end position="761"/>
    </location>
</feature>
<evidence type="ECO:0000259" key="3">
    <source>
        <dbReference type="Pfam" id="PF16043"/>
    </source>
</evidence>
<proteinExistence type="predicted"/>
<dbReference type="AlphaFoldDB" id="A0A7J7KHG5"/>
<feature type="compositionally biased region" description="Basic residues" evidence="2">
    <location>
        <begin position="750"/>
        <end position="759"/>
    </location>
</feature>
<feature type="compositionally biased region" description="Polar residues" evidence="2">
    <location>
        <begin position="232"/>
        <end position="243"/>
    </location>
</feature>
<feature type="compositionally biased region" description="Basic and acidic residues" evidence="2">
    <location>
        <begin position="219"/>
        <end position="228"/>
    </location>
</feature>
<feature type="compositionally biased region" description="Basic and acidic residues" evidence="2">
    <location>
        <begin position="589"/>
        <end position="606"/>
    </location>
</feature>
<dbReference type="PANTHER" id="PTHR47080">
    <property type="entry name" value="CHROMOSOME 16 OPEN READING FRAME 96"/>
    <property type="match status" value="1"/>
</dbReference>
<protein>
    <recommendedName>
        <fullName evidence="3">DUF4795 domain-containing protein</fullName>
    </recommendedName>
</protein>
<comment type="caution">
    <text evidence="4">The sequence shown here is derived from an EMBL/GenBank/DDBJ whole genome shotgun (WGS) entry which is preliminary data.</text>
</comment>
<evidence type="ECO:0000313" key="5">
    <source>
        <dbReference type="Proteomes" id="UP000593567"/>
    </source>
</evidence>
<evidence type="ECO:0000256" key="2">
    <source>
        <dbReference type="SAM" id="MobiDB-lite"/>
    </source>
</evidence>
<keyword evidence="5" id="KW-1185">Reference proteome</keyword>
<feature type="compositionally biased region" description="Basic and acidic residues" evidence="2">
    <location>
        <begin position="559"/>
        <end position="576"/>
    </location>
</feature>
<reference evidence="4" key="1">
    <citation type="submission" date="2020-06" db="EMBL/GenBank/DDBJ databases">
        <title>Draft genome of Bugula neritina, a colonial animal packing powerful symbionts and potential medicines.</title>
        <authorList>
            <person name="Rayko M."/>
        </authorList>
    </citation>
    <scope>NUCLEOTIDE SEQUENCE [LARGE SCALE GENOMIC DNA]</scope>
    <source>
        <strain evidence="4">Kwan_BN1</strain>
    </source>
</reference>
<feature type="compositionally biased region" description="Low complexity" evidence="2">
    <location>
        <begin position="686"/>
        <end position="700"/>
    </location>
</feature>
<evidence type="ECO:0000313" key="4">
    <source>
        <dbReference type="EMBL" id="KAF6038009.1"/>
    </source>
</evidence>
<feature type="compositionally biased region" description="Basic and acidic residues" evidence="2">
    <location>
        <begin position="531"/>
        <end position="546"/>
    </location>
</feature>
<dbReference type="EMBL" id="VXIV02000485">
    <property type="protein sequence ID" value="KAF6038009.1"/>
    <property type="molecule type" value="Genomic_DNA"/>
</dbReference>
<feature type="region of interest" description="Disordered" evidence="2">
    <location>
        <begin position="806"/>
        <end position="826"/>
    </location>
</feature>
<dbReference type="Proteomes" id="UP000593567">
    <property type="component" value="Unassembled WGS sequence"/>
</dbReference>
<feature type="region of interest" description="Disordered" evidence="2">
    <location>
        <begin position="410"/>
        <end position="437"/>
    </location>
</feature>
<feature type="coiled-coil region" evidence="1">
    <location>
        <begin position="105"/>
        <end position="181"/>
    </location>
</feature>
<dbReference type="InterPro" id="IPR032013">
    <property type="entry name" value="DUF4795"/>
</dbReference>
<feature type="coiled-coil region" evidence="1">
    <location>
        <begin position="271"/>
        <end position="298"/>
    </location>
</feature>
<keyword evidence="1" id="KW-0175">Coiled coil</keyword>
<gene>
    <name evidence="4" type="ORF">EB796_003677</name>
</gene>
<accession>A0A7J7KHG5</accession>
<name>A0A7J7KHG5_BUGNE</name>
<feature type="coiled-coil region" evidence="1">
    <location>
        <begin position="944"/>
        <end position="1007"/>
    </location>
</feature>
<feature type="compositionally biased region" description="Polar residues" evidence="2">
    <location>
        <begin position="474"/>
        <end position="494"/>
    </location>
</feature>
<feature type="compositionally biased region" description="Polar residues" evidence="2">
    <location>
        <begin position="502"/>
        <end position="523"/>
    </location>
</feature>
<dbReference type="Pfam" id="PF16043">
    <property type="entry name" value="DUF4795"/>
    <property type="match status" value="1"/>
</dbReference>
<dbReference type="PANTHER" id="PTHR47080:SF1">
    <property type="entry name" value="CHROMOSOME 16 OPEN READING FRAME 96"/>
    <property type="match status" value="1"/>
</dbReference>
<feature type="region of interest" description="Disordered" evidence="2">
    <location>
        <begin position="219"/>
        <end position="263"/>
    </location>
</feature>
<evidence type="ECO:0000256" key="1">
    <source>
        <dbReference type="SAM" id="Coils"/>
    </source>
</evidence>
<feature type="domain" description="DUF4795" evidence="3">
    <location>
        <begin position="912"/>
        <end position="1049"/>
    </location>
</feature>
<feature type="compositionally biased region" description="Basic and acidic residues" evidence="2">
    <location>
        <begin position="410"/>
        <end position="422"/>
    </location>
</feature>
<dbReference type="OrthoDB" id="5981048at2759"/>
<feature type="compositionally biased region" description="Polar residues" evidence="2">
    <location>
        <begin position="701"/>
        <end position="724"/>
    </location>
</feature>
<organism evidence="4 5">
    <name type="scientific">Bugula neritina</name>
    <name type="common">Brown bryozoan</name>
    <name type="synonym">Sertularia neritina</name>
    <dbReference type="NCBI Taxonomy" id="10212"/>
    <lineage>
        <taxon>Eukaryota</taxon>
        <taxon>Metazoa</taxon>
        <taxon>Spiralia</taxon>
        <taxon>Lophotrochozoa</taxon>
        <taxon>Bryozoa</taxon>
        <taxon>Gymnolaemata</taxon>
        <taxon>Cheilostomatida</taxon>
        <taxon>Flustrina</taxon>
        <taxon>Buguloidea</taxon>
        <taxon>Bugulidae</taxon>
        <taxon>Bugula</taxon>
    </lineage>
</organism>